<name>A0A163JFV8_ABSGL</name>
<keyword evidence="4" id="KW-1185">Reference proteome</keyword>
<dbReference type="AlphaFoldDB" id="A0A163JFV8"/>
<dbReference type="Pfam" id="PF01852">
    <property type="entry name" value="START"/>
    <property type="match status" value="2"/>
</dbReference>
<sequence>MRRVSDRQDSSPPLSTSSLYLKPHHLPDRDSGYTEPDSDLDSSSHYHQQPSSARGVYPFSDDEDSTIKHHNHRQQPTWSSSTINKPFPPSSTSSLSFHNNTPSSLVDASSYHTFQADQAIEAVRQHAHEKDWKKVLKHKSGVVVYMVQKQVNGEKMAVFKGESVIQGFTPQSVFYVIGMRKLWDDQFEDGNLVQNLNETTSITYEAYRASGSSRAYDMTLVEKIDCSNDGVIVFACTSVTTSQVAKVPGRTRNEVKLHGWILRLLPTTPPSTHVTFITEEFIRGWIPGLTKKSLARKPLVIASIDSYLKRKAQTPATTISTPTQQEQQPPPPSKPTNKLLSPLSAYTRRRPSIMEQQSSPSSSPTINKVSILTNPPPRRSSLNPQQPTSRSSSLNKRITFADDVIVPPSPILETPVKDQLPLPSQQLPASSYLQAPPFDSPSSNEKLYPSARHRSTRKQSLATYKHLYSSDLEEWKTLGDREDVKMYSKASPGSTLPILRGDCIIKGTWTPEQVCSVVQSFGARAKWDDSFESGRIVERFSQKEYLVYLQMRSIFPINSRDYALLTQIDSDARSETIHVVSTSVADHLLPEIDAHTRGRMLIHGWTFQAVRNDKKERTGVKITFIAHMDLAGATPLPSAIIRLLTSDVPLCVLRVHDYITNAGCPPYIRRVAGKVINEQYDPETHHYSMSYIAKHLPSRHHHNEDTWCTDIRLHPSVYQDSFQATTKQADVSVVTLPGGVRVYTKTPSLDGTLVEIDITPALATQHSSPRPAPLDECTTAAKSVHPLMQGNDQIPDGDACVNNQGTSPYVQNRQRSNSIVVIGDQLSFNGPQLSVILFLMALSYYVGKFSCRC</sequence>
<protein>
    <recommendedName>
        <fullName evidence="2">START domain-containing protein</fullName>
    </recommendedName>
</protein>
<feature type="region of interest" description="Disordered" evidence="1">
    <location>
        <begin position="1"/>
        <end position="99"/>
    </location>
</feature>
<dbReference type="InterPro" id="IPR023393">
    <property type="entry name" value="START-like_dom_sf"/>
</dbReference>
<evidence type="ECO:0000313" key="4">
    <source>
        <dbReference type="Proteomes" id="UP000078561"/>
    </source>
</evidence>
<dbReference type="SUPFAM" id="SSF55961">
    <property type="entry name" value="Bet v1-like"/>
    <property type="match status" value="2"/>
</dbReference>
<dbReference type="OrthoDB" id="196858at2759"/>
<feature type="compositionally biased region" description="Polar residues" evidence="1">
    <location>
        <begin position="74"/>
        <end position="84"/>
    </location>
</feature>
<feature type="region of interest" description="Disordered" evidence="1">
    <location>
        <begin position="429"/>
        <end position="456"/>
    </location>
</feature>
<organism evidence="3">
    <name type="scientific">Absidia glauca</name>
    <name type="common">Pin mould</name>
    <dbReference type="NCBI Taxonomy" id="4829"/>
    <lineage>
        <taxon>Eukaryota</taxon>
        <taxon>Fungi</taxon>
        <taxon>Fungi incertae sedis</taxon>
        <taxon>Mucoromycota</taxon>
        <taxon>Mucoromycotina</taxon>
        <taxon>Mucoromycetes</taxon>
        <taxon>Mucorales</taxon>
        <taxon>Cunninghamellaceae</taxon>
        <taxon>Absidia</taxon>
    </lineage>
</organism>
<proteinExistence type="predicted"/>
<dbReference type="GO" id="GO:0008289">
    <property type="term" value="F:lipid binding"/>
    <property type="evidence" value="ECO:0007669"/>
    <property type="project" value="InterPro"/>
</dbReference>
<dbReference type="PANTHER" id="PTHR19308:SF14">
    <property type="entry name" value="START DOMAIN-CONTAINING PROTEIN"/>
    <property type="match status" value="1"/>
</dbReference>
<feature type="compositionally biased region" description="Polar residues" evidence="1">
    <location>
        <begin position="380"/>
        <end position="396"/>
    </location>
</feature>
<dbReference type="InterPro" id="IPR051213">
    <property type="entry name" value="START_lipid_transfer"/>
</dbReference>
<dbReference type="CDD" id="cd00177">
    <property type="entry name" value="START"/>
    <property type="match status" value="2"/>
</dbReference>
<dbReference type="GO" id="GO:0005737">
    <property type="term" value="C:cytoplasm"/>
    <property type="evidence" value="ECO:0007669"/>
    <property type="project" value="UniProtKB-ARBA"/>
</dbReference>
<evidence type="ECO:0000256" key="1">
    <source>
        <dbReference type="SAM" id="MobiDB-lite"/>
    </source>
</evidence>
<feature type="compositionally biased region" description="Polar residues" evidence="1">
    <location>
        <begin position="41"/>
        <end position="52"/>
    </location>
</feature>
<feature type="domain" description="START" evidence="2">
    <location>
        <begin position="470"/>
        <end position="642"/>
    </location>
</feature>
<feature type="compositionally biased region" description="Low complexity" evidence="1">
    <location>
        <begin position="10"/>
        <end position="21"/>
    </location>
</feature>
<dbReference type="PROSITE" id="PS50848">
    <property type="entry name" value="START"/>
    <property type="match status" value="2"/>
</dbReference>
<feature type="compositionally biased region" description="Low complexity" evidence="1">
    <location>
        <begin position="317"/>
        <end position="327"/>
    </location>
</feature>
<dbReference type="Proteomes" id="UP000078561">
    <property type="component" value="Unassembled WGS sequence"/>
</dbReference>
<feature type="compositionally biased region" description="Low complexity" evidence="1">
    <location>
        <begin position="335"/>
        <end position="344"/>
    </location>
</feature>
<evidence type="ECO:0000259" key="2">
    <source>
        <dbReference type="PROSITE" id="PS50848"/>
    </source>
</evidence>
<evidence type="ECO:0000313" key="3">
    <source>
        <dbReference type="EMBL" id="SAL99103.1"/>
    </source>
</evidence>
<dbReference type="EMBL" id="LT552482">
    <property type="protein sequence ID" value="SAL99103.1"/>
    <property type="molecule type" value="Genomic_DNA"/>
</dbReference>
<feature type="domain" description="START" evidence="2">
    <location>
        <begin position="127"/>
        <end position="300"/>
    </location>
</feature>
<dbReference type="STRING" id="4829.A0A163JFV8"/>
<feature type="region of interest" description="Disordered" evidence="1">
    <location>
        <begin position="313"/>
        <end position="396"/>
    </location>
</feature>
<dbReference type="Gene3D" id="3.30.530.20">
    <property type="match status" value="2"/>
</dbReference>
<reference evidence="3" key="1">
    <citation type="submission" date="2016-04" db="EMBL/GenBank/DDBJ databases">
        <authorList>
            <person name="Evans L.H."/>
            <person name="Alamgir A."/>
            <person name="Owens N."/>
            <person name="Weber N.D."/>
            <person name="Virtaneva K."/>
            <person name="Barbian K."/>
            <person name="Babar A."/>
            <person name="Rosenke K."/>
        </authorList>
    </citation>
    <scope>NUCLEOTIDE SEQUENCE [LARGE SCALE GENOMIC DNA]</scope>
    <source>
        <strain evidence="3">CBS 101.48</strain>
    </source>
</reference>
<dbReference type="OMA" id="EKIECSA"/>
<accession>A0A163JFV8</accession>
<dbReference type="InterPro" id="IPR002913">
    <property type="entry name" value="START_lipid-bd_dom"/>
</dbReference>
<dbReference type="InParanoid" id="A0A163JFV8"/>
<gene>
    <name evidence="3" type="primary">ABSGL_04684.1 scaffold 5764</name>
</gene>
<dbReference type="PANTHER" id="PTHR19308">
    <property type="entry name" value="PHOSPHATIDYLCHOLINE TRANSFER PROTEIN"/>
    <property type="match status" value="1"/>
</dbReference>